<reference evidence="1 3" key="1">
    <citation type="journal article" date="2011" name="Nature">
        <title>The Medicago genome provides insight into the evolution of rhizobial symbioses.</title>
        <authorList>
            <person name="Young N.D."/>
            <person name="Debelle F."/>
            <person name="Oldroyd G.E."/>
            <person name="Geurts R."/>
            <person name="Cannon S.B."/>
            <person name="Udvardi M.K."/>
            <person name="Benedito V.A."/>
            <person name="Mayer K.F."/>
            <person name="Gouzy J."/>
            <person name="Schoof H."/>
            <person name="Van de Peer Y."/>
            <person name="Proost S."/>
            <person name="Cook D.R."/>
            <person name="Meyers B.C."/>
            <person name="Spannagl M."/>
            <person name="Cheung F."/>
            <person name="De Mita S."/>
            <person name="Krishnakumar V."/>
            <person name="Gundlach H."/>
            <person name="Zhou S."/>
            <person name="Mudge J."/>
            <person name="Bharti A.K."/>
            <person name="Murray J.D."/>
            <person name="Naoumkina M.A."/>
            <person name="Rosen B."/>
            <person name="Silverstein K.A."/>
            <person name="Tang H."/>
            <person name="Rombauts S."/>
            <person name="Zhao P.X."/>
            <person name="Zhou P."/>
            <person name="Barbe V."/>
            <person name="Bardou P."/>
            <person name="Bechner M."/>
            <person name="Bellec A."/>
            <person name="Berger A."/>
            <person name="Berges H."/>
            <person name="Bidwell S."/>
            <person name="Bisseling T."/>
            <person name="Choisne N."/>
            <person name="Couloux A."/>
            <person name="Denny R."/>
            <person name="Deshpande S."/>
            <person name="Dai X."/>
            <person name="Doyle J.J."/>
            <person name="Dudez A.M."/>
            <person name="Farmer A.D."/>
            <person name="Fouteau S."/>
            <person name="Franken C."/>
            <person name="Gibelin C."/>
            <person name="Gish J."/>
            <person name="Goldstein S."/>
            <person name="Gonzalez A.J."/>
            <person name="Green P.J."/>
            <person name="Hallab A."/>
            <person name="Hartog M."/>
            <person name="Hua A."/>
            <person name="Humphray S.J."/>
            <person name="Jeong D.H."/>
            <person name="Jing Y."/>
            <person name="Jocker A."/>
            <person name="Kenton S.M."/>
            <person name="Kim D.J."/>
            <person name="Klee K."/>
            <person name="Lai H."/>
            <person name="Lang C."/>
            <person name="Lin S."/>
            <person name="Macmil S.L."/>
            <person name="Magdelenat G."/>
            <person name="Matthews L."/>
            <person name="McCorrison J."/>
            <person name="Monaghan E.L."/>
            <person name="Mun J.H."/>
            <person name="Najar F.Z."/>
            <person name="Nicholson C."/>
            <person name="Noirot C."/>
            <person name="O'Bleness M."/>
            <person name="Paule C.R."/>
            <person name="Poulain J."/>
            <person name="Prion F."/>
            <person name="Qin B."/>
            <person name="Qu C."/>
            <person name="Retzel E.F."/>
            <person name="Riddle C."/>
            <person name="Sallet E."/>
            <person name="Samain S."/>
            <person name="Samson N."/>
            <person name="Sanders I."/>
            <person name="Saurat O."/>
            <person name="Scarpelli C."/>
            <person name="Schiex T."/>
            <person name="Segurens B."/>
            <person name="Severin A.J."/>
            <person name="Sherrier D.J."/>
            <person name="Shi R."/>
            <person name="Sims S."/>
            <person name="Singer S.R."/>
            <person name="Sinharoy S."/>
            <person name="Sterck L."/>
            <person name="Viollet A."/>
            <person name="Wang B.B."/>
            <person name="Wang K."/>
            <person name="Wang M."/>
            <person name="Wang X."/>
            <person name="Warfsmann J."/>
            <person name="Weissenbach J."/>
            <person name="White D.D."/>
            <person name="White J.D."/>
            <person name="Wiley G.B."/>
            <person name="Wincker P."/>
            <person name="Xing Y."/>
            <person name="Yang L."/>
            <person name="Yao Z."/>
            <person name="Ying F."/>
            <person name="Zhai J."/>
            <person name="Zhou L."/>
            <person name="Zuber A."/>
            <person name="Denarie J."/>
            <person name="Dixon R.A."/>
            <person name="May G.D."/>
            <person name="Schwartz D.C."/>
            <person name="Rogers J."/>
            <person name="Quetier F."/>
            <person name="Town C.D."/>
            <person name="Roe B.A."/>
        </authorList>
    </citation>
    <scope>NUCLEOTIDE SEQUENCE [LARGE SCALE GENOMIC DNA]</scope>
    <source>
        <strain evidence="1">A17</strain>
        <strain evidence="2 3">cv. Jemalong A17</strain>
    </source>
</reference>
<protein>
    <submittedName>
        <fullName evidence="1 2">Uncharacterized protein</fullName>
    </submittedName>
</protein>
<evidence type="ECO:0000313" key="1">
    <source>
        <dbReference type="EMBL" id="KEH17098.1"/>
    </source>
</evidence>
<dbReference type="EnsemblPlants" id="KEH17098">
    <property type="protein sequence ID" value="KEH17098"/>
    <property type="gene ID" value="MTR_0044s0130"/>
</dbReference>
<accession>G7ZUQ0</accession>
<reference evidence="2" key="3">
    <citation type="submission" date="2015-06" db="UniProtKB">
        <authorList>
            <consortium name="EnsemblPlants"/>
        </authorList>
    </citation>
    <scope>IDENTIFICATION</scope>
    <source>
        <strain evidence="2">cv. Jemalong A17</strain>
    </source>
</reference>
<reference evidence="1 3" key="2">
    <citation type="journal article" date="2014" name="BMC Genomics">
        <title>An improved genome release (version Mt4.0) for the model legume Medicago truncatula.</title>
        <authorList>
            <person name="Tang H."/>
            <person name="Krishnakumar V."/>
            <person name="Bidwell S."/>
            <person name="Rosen B."/>
            <person name="Chan A."/>
            <person name="Zhou S."/>
            <person name="Gentzbittel L."/>
            <person name="Childs K.L."/>
            <person name="Yandell M."/>
            <person name="Gundlach H."/>
            <person name="Mayer K.F."/>
            <person name="Schwartz D.C."/>
            <person name="Town C.D."/>
        </authorList>
    </citation>
    <scope>GENOME REANNOTATION</scope>
    <source>
        <strain evidence="1">A17</strain>
        <strain evidence="2 3">cv. Jemalong A17</strain>
    </source>
</reference>
<dbReference type="PaxDb" id="3880-AES82938"/>
<dbReference type="AlphaFoldDB" id="G7ZUQ0"/>
<gene>
    <name evidence="1" type="ORF">MTR_0044s0130</name>
</gene>
<dbReference type="Proteomes" id="UP000002051">
    <property type="component" value="Unassembled WGS sequence"/>
</dbReference>
<keyword evidence="3" id="KW-1185">Reference proteome</keyword>
<name>G7ZUQ0_MEDTR</name>
<dbReference type="EMBL" id="KL402769">
    <property type="protein sequence ID" value="KEH17098.1"/>
    <property type="molecule type" value="Genomic_DNA"/>
</dbReference>
<evidence type="ECO:0000313" key="3">
    <source>
        <dbReference type="Proteomes" id="UP000002051"/>
    </source>
</evidence>
<evidence type="ECO:0000313" key="2">
    <source>
        <dbReference type="EnsemblPlants" id="KEH17098"/>
    </source>
</evidence>
<dbReference type="HOGENOM" id="CLU_2999550_0_0_1"/>
<sequence>MKVVDNCVSFTVQYVRNRKACNKVSSRYVSEHLKTHTRRKLERKWEQEEKRVREKRT</sequence>
<proteinExistence type="predicted"/>
<organism evidence="1 3">
    <name type="scientific">Medicago truncatula</name>
    <name type="common">Barrel medic</name>
    <name type="synonym">Medicago tribuloides</name>
    <dbReference type="NCBI Taxonomy" id="3880"/>
    <lineage>
        <taxon>Eukaryota</taxon>
        <taxon>Viridiplantae</taxon>
        <taxon>Streptophyta</taxon>
        <taxon>Embryophyta</taxon>
        <taxon>Tracheophyta</taxon>
        <taxon>Spermatophyta</taxon>
        <taxon>Magnoliopsida</taxon>
        <taxon>eudicotyledons</taxon>
        <taxon>Gunneridae</taxon>
        <taxon>Pentapetalae</taxon>
        <taxon>rosids</taxon>
        <taxon>fabids</taxon>
        <taxon>Fabales</taxon>
        <taxon>Fabaceae</taxon>
        <taxon>Papilionoideae</taxon>
        <taxon>50 kb inversion clade</taxon>
        <taxon>NPAAA clade</taxon>
        <taxon>Hologalegina</taxon>
        <taxon>IRL clade</taxon>
        <taxon>Trifolieae</taxon>
        <taxon>Medicago</taxon>
    </lineage>
</organism>